<dbReference type="PROSITE" id="PS51186">
    <property type="entry name" value="GNAT"/>
    <property type="match status" value="1"/>
</dbReference>
<reference evidence="2 3" key="1">
    <citation type="submission" date="2016-03" db="EMBL/GenBank/DDBJ databases">
        <authorList>
            <person name="Ploux O."/>
        </authorList>
    </citation>
    <scope>NUCLEOTIDE SEQUENCE [LARGE SCALE GENOMIC DNA]</scope>
    <source>
        <strain evidence="2 3">R-45371</strain>
    </source>
</reference>
<evidence type="ECO:0000313" key="2">
    <source>
        <dbReference type="EMBL" id="OAH97445.1"/>
    </source>
</evidence>
<dbReference type="CDD" id="cd04301">
    <property type="entry name" value="NAT_SF"/>
    <property type="match status" value="1"/>
</dbReference>
<dbReference type="Proteomes" id="UP000077763">
    <property type="component" value="Unassembled WGS sequence"/>
</dbReference>
<evidence type="ECO:0000313" key="3">
    <source>
        <dbReference type="Proteomes" id="UP000077763"/>
    </source>
</evidence>
<dbReference type="InterPro" id="IPR000182">
    <property type="entry name" value="GNAT_dom"/>
</dbReference>
<dbReference type="GO" id="GO:0016747">
    <property type="term" value="F:acyltransferase activity, transferring groups other than amino-acyl groups"/>
    <property type="evidence" value="ECO:0007669"/>
    <property type="project" value="InterPro"/>
</dbReference>
<comment type="caution">
    <text evidence="2">The sequence shown here is derived from an EMBL/GenBank/DDBJ whole genome shotgun (WGS) entry which is preliminary data.</text>
</comment>
<dbReference type="EMBL" id="LUUH01000100">
    <property type="protein sequence ID" value="OAH97445.1"/>
    <property type="molecule type" value="Genomic_DNA"/>
</dbReference>
<proteinExistence type="predicted"/>
<dbReference type="AlphaFoldDB" id="A0A177LVF4"/>
<name>A0A177LVF4_METMH</name>
<evidence type="ECO:0000259" key="1">
    <source>
        <dbReference type="PROSITE" id="PS51186"/>
    </source>
</evidence>
<sequence>MTTFSLIDASEHDQDFIFETFKLSMRDYIEWAWGWDEEFQYTGFWTTLPVKNFKLICISGEHAGAIYVEESEQSHWIRTIFLRPEFQRLGVGSALLIQEAFRARRLNKKLILKVIKINPAKRLYDRIGFRVVDEDSKTYYMQWE</sequence>
<protein>
    <recommendedName>
        <fullName evidence="1">N-acetyltransferase domain-containing protein</fullName>
    </recommendedName>
</protein>
<gene>
    <name evidence="2" type="ORF">A1353_22905</name>
</gene>
<accession>A0A177LVF4</accession>
<feature type="domain" description="N-acetyltransferase" evidence="1">
    <location>
        <begin position="4"/>
        <end position="144"/>
    </location>
</feature>
<dbReference type="Pfam" id="PF13508">
    <property type="entry name" value="Acetyltransf_7"/>
    <property type="match status" value="1"/>
</dbReference>
<dbReference type="Gene3D" id="3.40.630.30">
    <property type="match status" value="1"/>
</dbReference>
<dbReference type="InterPro" id="IPR016181">
    <property type="entry name" value="Acyl_CoA_acyltransferase"/>
</dbReference>
<organism evidence="2 3">
    <name type="scientific">Methylomonas methanica</name>
    <dbReference type="NCBI Taxonomy" id="421"/>
    <lineage>
        <taxon>Bacteria</taxon>
        <taxon>Pseudomonadati</taxon>
        <taxon>Pseudomonadota</taxon>
        <taxon>Gammaproteobacteria</taxon>
        <taxon>Methylococcales</taxon>
        <taxon>Methylococcaceae</taxon>
        <taxon>Methylomonas</taxon>
    </lineage>
</organism>
<dbReference type="SUPFAM" id="SSF55729">
    <property type="entry name" value="Acyl-CoA N-acyltransferases (Nat)"/>
    <property type="match status" value="1"/>
</dbReference>